<reference evidence="2" key="1">
    <citation type="submission" date="2018-05" db="EMBL/GenBank/DDBJ databases">
        <authorList>
            <person name="Lanie J.A."/>
            <person name="Ng W.-L."/>
            <person name="Kazmierczak K.M."/>
            <person name="Andrzejewski T.M."/>
            <person name="Davidsen T.M."/>
            <person name="Wayne K.J."/>
            <person name="Tettelin H."/>
            <person name="Glass J.I."/>
            <person name="Rusch D."/>
            <person name="Podicherti R."/>
            <person name="Tsui H.-C.T."/>
            <person name="Winkler M.E."/>
        </authorList>
    </citation>
    <scope>NUCLEOTIDE SEQUENCE</scope>
</reference>
<evidence type="ECO:0000256" key="1">
    <source>
        <dbReference type="SAM" id="MobiDB-lite"/>
    </source>
</evidence>
<name>A0A382V1Y0_9ZZZZ</name>
<feature type="region of interest" description="Disordered" evidence="1">
    <location>
        <begin position="179"/>
        <end position="222"/>
    </location>
</feature>
<organism evidence="2">
    <name type="scientific">marine metagenome</name>
    <dbReference type="NCBI Taxonomy" id="408172"/>
    <lineage>
        <taxon>unclassified sequences</taxon>
        <taxon>metagenomes</taxon>
        <taxon>ecological metagenomes</taxon>
    </lineage>
</organism>
<feature type="compositionally biased region" description="Basic residues" evidence="1">
    <location>
        <begin position="44"/>
        <end position="55"/>
    </location>
</feature>
<proteinExistence type="predicted"/>
<gene>
    <name evidence="2" type="ORF">METZ01_LOCUS393353</name>
</gene>
<feature type="non-terminal residue" evidence="2">
    <location>
        <position position="1"/>
    </location>
</feature>
<dbReference type="EMBL" id="UINC01148548">
    <property type="protein sequence ID" value="SVD40499.1"/>
    <property type="molecule type" value="Genomic_DNA"/>
</dbReference>
<feature type="compositionally biased region" description="Basic and acidic residues" evidence="1">
    <location>
        <begin position="24"/>
        <end position="36"/>
    </location>
</feature>
<protein>
    <submittedName>
        <fullName evidence="2">Uncharacterized protein</fullName>
    </submittedName>
</protein>
<dbReference type="AlphaFoldDB" id="A0A382V1Y0"/>
<accession>A0A382V1Y0</accession>
<sequence length="288" mass="32372">GGTDPQLRPSAEPGPRKLRPHPALRRDADGDPHRQAEPGVGVHFPHRRLPQRPLRRPREGRDAAGGGLDLRRFRHRRCLRRRPDHAVRVLGVDGGVLGVPHLGQPHRALLPRGYALPRHPGRFGRAAALRRAHPLCQNGVAGLRTPGSAELHRQPGTHADLHRLRHEVRLSLPAQLAAGRLPRGDGDRHRVPVGFHHQTGCLRTGPRLRRHRNPRAHRRRHDRLSRVLCGHRERSASRLGVQPQQPTRLHGRRHRHRLGDGTQRRRLPCLRPHHLQGTPVHGHGCGAA</sequence>
<feature type="region of interest" description="Disordered" evidence="1">
    <location>
        <begin position="1"/>
        <end position="67"/>
    </location>
</feature>
<feature type="compositionally biased region" description="Basic residues" evidence="1">
    <location>
        <begin position="206"/>
        <end position="222"/>
    </location>
</feature>
<feature type="region of interest" description="Disordered" evidence="1">
    <location>
        <begin position="235"/>
        <end position="257"/>
    </location>
</feature>
<feature type="non-terminal residue" evidence="2">
    <location>
        <position position="288"/>
    </location>
</feature>
<evidence type="ECO:0000313" key="2">
    <source>
        <dbReference type="EMBL" id="SVD40499.1"/>
    </source>
</evidence>